<dbReference type="Proteomes" id="UP001321526">
    <property type="component" value="Chromosome"/>
</dbReference>
<name>A0ABY8FG53_9GAMM</name>
<dbReference type="Pfam" id="PF02643">
    <property type="entry name" value="DUF192"/>
    <property type="match status" value="1"/>
</dbReference>
<dbReference type="InterPro" id="IPR003795">
    <property type="entry name" value="DUF192"/>
</dbReference>
<accession>A0ABY8FG53</accession>
<evidence type="ECO:0000313" key="1">
    <source>
        <dbReference type="EMBL" id="WFF41789.1"/>
    </source>
</evidence>
<dbReference type="Gene3D" id="2.60.120.1140">
    <property type="entry name" value="Protein of unknown function DUF192"/>
    <property type="match status" value="1"/>
</dbReference>
<dbReference type="PANTHER" id="PTHR37953">
    <property type="entry name" value="UPF0127 PROTEIN MJ1496"/>
    <property type="match status" value="1"/>
</dbReference>
<reference evidence="1 2" key="1">
    <citation type="submission" date="2019-01" db="EMBL/GenBank/DDBJ databases">
        <title>Genome sequence of Salinicola endophyticus REST5.</title>
        <authorList>
            <person name="Nascimento F.X."/>
        </authorList>
    </citation>
    <scope>NUCLEOTIDE SEQUENCE [LARGE SCALE GENOMIC DNA]</scope>
    <source>
        <strain evidence="1 2">REST5</strain>
    </source>
</reference>
<evidence type="ECO:0000313" key="2">
    <source>
        <dbReference type="Proteomes" id="UP001321526"/>
    </source>
</evidence>
<proteinExistence type="predicted"/>
<keyword evidence="2" id="KW-1185">Reference proteome</keyword>
<sequence length="178" mass="19035">MTMPRSVEAARRRAAPAGRWRPVQALQLCATLALLTWAGLAGAAERGHLGLSGAGGDYTLRIEVAATADQRARGLMARDSLPEDAGMLFLYRAEQPGSSAYWMYRTRIPLDIAFLGADGTIRALRTMPPCRAEMPSRCPAYAAGVAFRAALETNAGYFAQRGLGVGDRVDLGPWLAAP</sequence>
<organism evidence="1 2">
    <name type="scientific">Salinicola endophyticus</name>
    <dbReference type="NCBI Taxonomy" id="1949083"/>
    <lineage>
        <taxon>Bacteria</taxon>
        <taxon>Pseudomonadati</taxon>
        <taxon>Pseudomonadota</taxon>
        <taxon>Gammaproteobacteria</taxon>
        <taxon>Oceanospirillales</taxon>
        <taxon>Halomonadaceae</taxon>
        <taxon>Salinicola</taxon>
    </lineage>
</organism>
<dbReference type="PANTHER" id="PTHR37953:SF1">
    <property type="entry name" value="UPF0127 PROTEIN MJ1496"/>
    <property type="match status" value="1"/>
</dbReference>
<dbReference type="EMBL" id="CP035631">
    <property type="protein sequence ID" value="WFF41789.1"/>
    <property type="molecule type" value="Genomic_DNA"/>
</dbReference>
<dbReference type="InterPro" id="IPR038695">
    <property type="entry name" value="Saro_0823-like_sf"/>
</dbReference>
<protein>
    <submittedName>
        <fullName evidence="1">DUF192 domain-containing protein</fullName>
    </submittedName>
</protein>
<gene>
    <name evidence="1" type="ORF">EVC62_09920</name>
</gene>